<accession>A0A9X4MEY3</accession>
<evidence type="ECO:0000313" key="2">
    <source>
        <dbReference type="Proteomes" id="UP001152872"/>
    </source>
</evidence>
<protein>
    <submittedName>
        <fullName evidence="1">Translation initiation factor IF-2</fullName>
    </submittedName>
</protein>
<dbReference type="GO" id="GO:0003743">
    <property type="term" value="F:translation initiation factor activity"/>
    <property type="evidence" value="ECO:0007669"/>
    <property type="project" value="UniProtKB-KW"/>
</dbReference>
<keyword evidence="2" id="KW-1185">Reference proteome</keyword>
<gene>
    <name evidence="1" type="ORF">FEV09_18765</name>
</gene>
<dbReference type="EMBL" id="VBTY01000201">
    <property type="protein sequence ID" value="MDG3496586.1"/>
    <property type="molecule type" value="Genomic_DNA"/>
</dbReference>
<proteinExistence type="predicted"/>
<keyword evidence="1" id="KW-0648">Protein biosynthesis</keyword>
<reference evidence="1" key="1">
    <citation type="submission" date="2019-05" db="EMBL/GenBank/DDBJ databases">
        <title>Whole genome sequencing of Pseudanabaena catenata USMAC16.</title>
        <authorList>
            <person name="Khan Z."/>
            <person name="Omar W.M."/>
            <person name="Convey P."/>
            <person name="Merican F."/>
            <person name="Najimudin N."/>
        </authorList>
    </citation>
    <scope>NUCLEOTIDE SEQUENCE</scope>
    <source>
        <strain evidence="1">USMAC16</strain>
    </source>
</reference>
<dbReference type="Proteomes" id="UP001152872">
    <property type="component" value="Unassembled WGS sequence"/>
</dbReference>
<dbReference type="RefSeq" id="WP_009628775.1">
    <property type="nucleotide sequence ID" value="NZ_VBTY01000201.1"/>
</dbReference>
<dbReference type="AlphaFoldDB" id="A0A9X4MEY3"/>
<sequence length="64" mass="6992">MGFADYSIAEIAEDYKLSIEDVFKLCDRLGIAYQDAETKLALEDAKAVIMASEAQNSKTTKGLS</sequence>
<keyword evidence="1" id="KW-0396">Initiation factor</keyword>
<comment type="caution">
    <text evidence="1">The sequence shown here is derived from an EMBL/GenBank/DDBJ whole genome shotgun (WGS) entry which is preliminary data.</text>
</comment>
<evidence type="ECO:0000313" key="1">
    <source>
        <dbReference type="EMBL" id="MDG3496586.1"/>
    </source>
</evidence>
<name>A0A9X4MEY3_9CYAN</name>
<organism evidence="1 2">
    <name type="scientific">Pseudanabaena catenata USMAC16</name>
    <dbReference type="NCBI Taxonomy" id="1855837"/>
    <lineage>
        <taxon>Bacteria</taxon>
        <taxon>Bacillati</taxon>
        <taxon>Cyanobacteriota</taxon>
        <taxon>Cyanophyceae</taxon>
        <taxon>Pseudanabaenales</taxon>
        <taxon>Pseudanabaenaceae</taxon>
        <taxon>Pseudanabaena</taxon>
    </lineage>
</organism>